<evidence type="ECO:0000256" key="4">
    <source>
        <dbReference type="ARBA" id="ARBA00022801"/>
    </source>
</evidence>
<keyword evidence="3" id="KW-0645">Protease</keyword>
<dbReference type="PIRSF" id="PIRSF028757">
    <property type="entry name" value="LD-carboxypeptidase"/>
    <property type="match status" value="1"/>
</dbReference>
<keyword evidence="4" id="KW-0378">Hydrolase</keyword>
<evidence type="ECO:0000256" key="2">
    <source>
        <dbReference type="ARBA" id="ARBA00022645"/>
    </source>
</evidence>
<protein>
    <submittedName>
        <fullName evidence="9">LD-carboxypeptidase</fullName>
    </submittedName>
</protein>
<dbReference type="InterPro" id="IPR029062">
    <property type="entry name" value="Class_I_gatase-like"/>
</dbReference>
<evidence type="ECO:0000256" key="5">
    <source>
        <dbReference type="ARBA" id="ARBA00022825"/>
    </source>
</evidence>
<keyword evidence="10" id="KW-1185">Reference proteome</keyword>
<feature type="active site" description="Nucleophile" evidence="6">
    <location>
        <position position="114"/>
    </location>
</feature>
<evidence type="ECO:0000256" key="6">
    <source>
        <dbReference type="PIRSR" id="PIRSR028757-1"/>
    </source>
</evidence>
<dbReference type="CDD" id="cd07025">
    <property type="entry name" value="Peptidase_S66"/>
    <property type="match status" value="1"/>
</dbReference>
<feature type="domain" description="LD-carboxypeptidase C-terminal" evidence="8">
    <location>
        <begin position="177"/>
        <end position="293"/>
    </location>
</feature>
<feature type="active site" description="Charge relay system" evidence="6">
    <location>
        <position position="207"/>
    </location>
</feature>
<dbReference type="GO" id="GO:0006508">
    <property type="term" value="P:proteolysis"/>
    <property type="evidence" value="ECO:0007669"/>
    <property type="project" value="UniProtKB-KW"/>
</dbReference>
<dbReference type="RefSeq" id="WP_132117377.1">
    <property type="nucleotide sequence ID" value="NZ_SMJU01000006.1"/>
</dbReference>
<keyword evidence="5" id="KW-0720">Serine protease</keyword>
<dbReference type="Proteomes" id="UP000295706">
    <property type="component" value="Unassembled WGS sequence"/>
</dbReference>
<comment type="caution">
    <text evidence="9">The sequence shown here is derived from an EMBL/GenBank/DDBJ whole genome shotgun (WGS) entry which is preliminary data.</text>
</comment>
<dbReference type="AlphaFoldDB" id="A0A4R4KFA5"/>
<evidence type="ECO:0000256" key="1">
    <source>
        <dbReference type="ARBA" id="ARBA00010233"/>
    </source>
</evidence>
<keyword evidence="2 9" id="KW-0121">Carboxypeptidase</keyword>
<dbReference type="InterPro" id="IPR027478">
    <property type="entry name" value="LdcA_N"/>
</dbReference>
<name>A0A4R4KFA5_9BACT</name>
<gene>
    <name evidence="9" type="ORF">EZE20_10690</name>
</gene>
<evidence type="ECO:0000313" key="9">
    <source>
        <dbReference type="EMBL" id="TDB65169.1"/>
    </source>
</evidence>
<dbReference type="SUPFAM" id="SSF52317">
    <property type="entry name" value="Class I glutamine amidotransferase-like"/>
    <property type="match status" value="1"/>
</dbReference>
<organism evidence="9 10">
    <name type="scientific">Arundinibacter roseus</name>
    <dbReference type="NCBI Taxonomy" id="2070510"/>
    <lineage>
        <taxon>Bacteria</taxon>
        <taxon>Pseudomonadati</taxon>
        <taxon>Bacteroidota</taxon>
        <taxon>Cytophagia</taxon>
        <taxon>Cytophagales</taxon>
        <taxon>Spirosomataceae</taxon>
        <taxon>Arundinibacter</taxon>
    </lineage>
</organism>
<dbReference type="InterPro" id="IPR003507">
    <property type="entry name" value="S66_fam"/>
</dbReference>
<dbReference type="GO" id="GO:0004180">
    <property type="term" value="F:carboxypeptidase activity"/>
    <property type="evidence" value="ECO:0007669"/>
    <property type="project" value="UniProtKB-KW"/>
</dbReference>
<proteinExistence type="inferred from homology"/>
<dbReference type="Pfam" id="PF17676">
    <property type="entry name" value="Peptidase_S66C"/>
    <property type="match status" value="1"/>
</dbReference>
<dbReference type="OrthoDB" id="9807329at2"/>
<evidence type="ECO:0000313" key="10">
    <source>
        <dbReference type="Proteomes" id="UP000295706"/>
    </source>
</evidence>
<dbReference type="InterPro" id="IPR040921">
    <property type="entry name" value="Peptidase_S66C"/>
</dbReference>
<feature type="domain" description="LD-carboxypeptidase N-terminal" evidence="7">
    <location>
        <begin position="17"/>
        <end position="133"/>
    </location>
</feature>
<dbReference type="GO" id="GO:0008236">
    <property type="term" value="F:serine-type peptidase activity"/>
    <property type="evidence" value="ECO:0007669"/>
    <property type="project" value="UniProtKB-KW"/>
</dbReference>
<dbReference type="InterPro" id="IPR027461">
    <property type="entry name" value="Carboxypeptidase_A_C_sf"/>
</dbReference>
<dbReference type="InterPro" id="IPR040449">
    <property type="entry name" value="Peptidase_S66_N"/>
</dbReference>
<evidence type="ECO:0000256" key="3">
    <source>
        <dbReference type="ARBA" id="ARBA00022670"/>
    </source>
</evidence>
<dbReference type="Gene3D" id="3.50.30.60">
    <property type="entry name" value="LD-carboxypeptidase A C-terminal domain-like"/>
    <property type="match status" value="1"/>
</dbReference>
<sequence length="313" mass="34745">MSKSLIAPPFLKAGDTVGVLAPASKIDYEDCLEGLRILREDWKLNVVEGATLKSQFYQFSGTDELRRQDLQSMLDNPEIKAILAVRGGYGCSRMMDQLDFSAFRQSPKWLVGFSDLTALLAHFYTIGYASIHGPMVKLFAKENGEIALESLRKALFGEPISYVLPAHAFNRLGEGFGPVVGGNLCLLAHLTGSVWEVDMAGKILFIEDINEYLYSIDRMMIQLKRAGQLENLSGLLVGQFSDVRDNPEPVFGKEAYEIIQEHTSNYNYPICYDFPTGHVADNRALPIGLTASLAVLPGEVRLDYSLIPKPILF</sequence>
<dbReference type="PANTHER" id="PTHR30237">
    <property type="entry name" value="MURAMOYLTETRAPEPTIDE CARBOXYPEPTIDASE"/>
    <property type="match status" value="1"/>
</dbReference>
<dbReference type="Gene3D" id="3.40.50.10740">
    <property type="entry name" value="Class I glutamine amidotransferase-like"/>
    <property type="match status" value="1"/>
</dbReference>
<dbReference type="EMBL" id="SMJU01000006">
    <property type="protein sequence ID" value="TDB65169.1"/>
    <property type="molecule type" value="Genomic_DNA"/>
</dbReference>
<accession>A0A4R4KFA5</accession>
<comment type="similarity">
    <text evidence="1">Belongs to the peptidase S66 family.</text>
</comment>
<dbReference type="SUPFAM" id="SSF141986">
    <property type="entry name" value="LD-carboxypeptidase A C-terminal domain-like"/>
    <property type="match status" value="1"/>
</dbReference>
<evidence type="ECO:0000259" key="7">
    <source>
        <dbReference type="Pfam" id="PF02016"/>
    </source>
</evidence>
<dbReference type="PANTHER" id="PTHR30237:SF2">
    <property type="entry name" value="MUREIN TETRAPEPTIDE CARBOXYPEPTIDASE"/>
    <property type="match status" value="1"/>
</dbReference>
<reference evidence="9 10" key="1">
    <citation type="submission" date="2019-02" db="EMBL/GenBank/DDBJ databases">
        <title>Arundinibacter roseus gen. nov., sp. nov., a new member of the family Cytophagaceae.</title>
        <authorList>
            <person name="Szuroczki S."/>
            <person name="Khayer B."/>
            <person name="Sproer C."/>
            <person name="Toumi M."/>
            <person name="Szabo A."/>
            <person name="Felfoldi T."/>
            <person name="Schumann P."/>
            <person name="Toth E."/>
        </authorList>
    </citation>
    <scope>NUCLEOTIDE SEQUENCE [LARGE SCALE GENOMIC DNA]</scope>
    <source>
        <strain evidence="9 10">DMA-k-7a</strain>
    </source>
</reference>
<dbReference type="Pfam" id="PF02016">
    <property type="entry name" value="Peptidase_S66"/>
    <property type="match status" value="1"/>
</dbReference>
<feature type="active site" description="Charge relay system" evidence="6">
    <location>
        <position position="278"/>
    </location>
</feature>
<evidence type="ECO:0000259" key="8">
    <source>
        <dbReference type="Pfam" id="PF17676"/>
    </source>
</evidence>